<gene>
    <name evidence="2" type="ORF">POCTA_138.1.T1390057</name>
</gene>
<evidence type="ECO:0000313" key="3">
    <source>
        <dbReference type="Proteomes" id="UP000683925"/>
    </source>
</evidence>
<comment type="caution">
    <text evidence="2">The sequence shown here is derived from an EMBL/GenBank/DDBJ whole genome shotgun (WGS) entry which is preliminary data.</text>
</comment>
<keyword evidence="1" id="KW-1133">Transmembrane helix</keyword>
<dbReference type="OrthoDB" id="309531at2759"/>
<evidence type="ECO:0000313" key="2">
    <source>
        <dbReference type="EMBL" id="CAD8206821.1"/>
    </source>
</evidence>
<dbReference type="AlphaFoldDB" id="A0A8S1XYI9"/>
<dbReference type="EMBL" id="CAJJDP010000140">
    <property type="protein sequence ID" value="CAD8206821.1"/>
    <property type="molecule type" value="Genomic_DNA"/>
</dbReference>
<feature type="transmembrane region" description="Helical" evidence="1">
    <location>
        <begin position="50"/>
        <end position="70"/>
    </location>
</feature>
<keyword evidence="1" id="KW-0812">Transmembrane</keyword>
<dbReference type="Proteomes" id="UP000683925">
    <property type="component" value="Unassembled WGS sequence"/>
</dbReference>
<feature type="transmembrane region" description="Helical" evidence="1">
    <location>
        <begin position="141"/>
        <end position="165"/>
    </location>
</feature>
<accession>A0A8S1XYI9</accession>
<reference evidence="2" key="1">
    <citation type="submission" date="2021-01" db="EMBL/GenBank/DDBJ databases">
        <authorList>
            <consortium name="Genoscope - CEA"/>
            <person name="William W."/>
        </authorList>
    </citation>
    <scope>NUCLEOTIDE SEQUENCE</scope>
</reference>
<dbReference type="OMA" id="QIWRLFP"/>
<protein>
    <recommendedName>
        <fullName evidence="4">Derlin</fullName>
    </recommendedName>
</protein>
<feature type="transmembrane region" description="Helical" evidence="1">
    <location>
        <begin position="82"/>
        <end position="103"/>
    </location>
</feature>
<evidence type="ECO:0008006" key="4">
    <source>
        <dbReference type="Google" id="ProtNLM"/>
    </source>
</evidence>
<keyword evidence="1" id="KW-0472">Membrane</keyword>
<keyword evidence="3" id="KW-1185">Reference proteome</keyword>
<organism evidence="2 3">
    <name type="scientific">Paramecium octaurelia</name>
    <dbReference type="NCBI Taxonomy" id="43137"/>
    <lineage>
        <taxon>Eukaryota</taxon>
        <taxon>Sar</taxon>
        <taxon>Alveolata</taxon>
        <taxon>Ciliophora</taxon>
        <taxon>Intramacronucleata</taxon>
        <taxon>Oligohymenophorea</taxon>
        <taxon>Peniculida</taxon>
        <taxon>Parameciidae</taxon>
        <taxon>Paramecium</taxon>
    </lineage>
</organism>
<name>A0A8S1XYI9_PAROT</name>
<proteinExistence type="predicted"/>
<evidence type="ECO:0000256" key="1">
    <source>
        <dbReference type="SAM" id="Phobius"/>
    </source>
</evidence>
<sequence length="282" mass="32497">MAIGSLTLYVLSVIILISDAFTSGILSNLLSFLPYEVITKTQIWRLFPSFLFNSSIESFLLSFVFTQNLLAEREKAQGTALFFIEITLKTFFIDSIITLFYYIEINTYLFYYVHPSHGLWNMFFYMSALKCYLQPLHETKLFFFDFQFPNKLIPIIMNIIFILFIDPVGPIVSTSLGLLDAVITSGSPCRCNIITKVEQYLCCCLKHQSNFIRNRDAEFSEDTIDILKLDFNTISNNFYPLRLQGSVNKGVELPQTQQTQQIIISNVDRMLAYSSQQQQEGL</sequence>
<feature type="transmembrane region" description="Helical" evidence="1">
    <location>
        <begin position="7"/>
        <end position="30"/>
    </location>
</feature>